<dbReference type="EMBL" id="SDMR01000012">
    <property type="protein sequence ID" value="TBT94508.1"/>
    <property type="molecule type" value="Genomic_DNA"/>
</dbReference>
<keyword evidence="5 6" id="KW-0472">Membrane</keyword>
<feature type="transmembrane region" description="Helical" evidence="6">
    <location>
        <begin position="253"/>
        <end position="274"/>
    </location>
</feature>
<organism evidence="8 9">
    <name type="scientific">Propioniciclava tarda</name>
    <dbReference type="NCBI Taxonomy" id="433330"/>
    <lineage>
        <taxon>Bacteria</taxon>
        <taxon>Bacillati</taxon>
        <taxon>Actinomycetota</taxon>
        <taxon>Actinomycetes</taxon>
        <taxon>Propionibacteriales</taxon>
        <taxon>Propionibacteriaceae</taxon>
        <taxon>Propioniciclava</taxon>
    </lineage>
</organism>
<feature type="transmembrane region" description="Helical" evidence="6">
    <location>
        <begin position="145"/>
        <end position="168"/>
    </location>
</feature>
<dbReference type="InterPro" id="IPR005829">
    <property type="entry name" value="Sugar_transporter_CS"/>
</dbReference>
<dbReference type="InterPro" id="IPR036259">
    <property type="entry name" value="MFS_trans_sf"/>
</dbReference>
<feature type="transmembrane region" description="Helical" evidence="6">
    <location>
        <begin position="209"/>
        <end position="227"/>
    </location>
</feature>
<evidence type="ECO:0000256" key="2">
    <source>
        <dbReference type="ARBA" id="ARBA00022448"/>
    </source>
</evidence>
<dbReference type="PROSITE" id="PS50850">
    <property type="entry name" value="MFS"/>
    <property type="match status" value="1"/>
</dbReference>
<dbReference type="CDD" id="cd17321">
    <property type="entry name" value="MFS_MMR_MDR_like"/>
    <property type="match status" value="1"/>
</dbReference>
<dbReference type="InterPro" id="IPR020846">
    <property type="entry name" value="MFS_dom"/>
</dbReference>
<keyword evidence="9" id="KW-1185">Reference proteome</keyword>
<dbReference type="PANTHER" id="PTHR42718">
    <property type="entry name" value="MAJOR FACILITATOR SUPERFAMILY MULTIDRUG TRANSPORTER MFSC"/>
    <property type="match status" value="1"/>
</dbReference>
<evidence type="ECO:0000313" key="9">
    <source>
        <dbReference type="Proteomes" id="UP000291933"/>
    </source>
</evidence>
<keyword evidence="3 6" id="KW-0812">Transmembrane</keyword>
<feature type="transmembrane region" description="Helical" evidence="6">
    <location>
        <begin position="60"/>
        <end position="79"/>
    </location>
</feature>
<feature type="transmembrane region" description="Helical" evidence="6">
    <location>
        <begin position="438"/>
        <end position="458"/>
    </location>
</feature>
<evidence type="ECO:0000256" key="1">
    <source>
        <dbReference type="ARBA" id="ARBA00004651"/>
    </source>
</evidence>
<dbReference type="GO" id="GO:0022857">
    <property type="term" value="F:transmembrane transporter activity"/>
    <property type="evidence" value="ECO:0007669"/>
    <property type="project" value="InterPro"/>
</dbReference>
<dbReference type="InterPro" id="IPR011701">
    <property type="entry name" value="MFS"/>
</dbReference>
<dbReference type="PANTHER" id="PTHR42718:SF9">
    <property type="entry name" value="MAJOR FACILITATOR SUPERFAMILY MULTIDRUG TRANSPORTER MFSC"/>
    <property type="match status" value="1"/>
</dbReference>
<feature type="transmembrane region" description="Helical" evidence="6">
    <location>
        <begin position="91"/>
        <end position="114"/>
    </location>
</feature>
<keyword evidence="4 6" id="KW-1133">Transmembrane helix</keyword>
<sequence>MSTSPMPSRADGVRPGTSPWRALAVLAAGLAMIVLDGTIVGIALPTIIFDLHLGIAESVWVNSVYSMIFAGLLLSAGWLSDRIGRRLQFLIGVGVFIVGSVLAGVAADAGLLIASRAVQGVGGALIMPTTVSTINVLFRGRDRAAAFGIWGAVMSGTAAIGPLLGAALTQYADWRWVFFVNVPVGLVVLVLGALWIPENRGVQRVGFDLAGLVLSAGALSLLVFGLIEGTDLGWWRPKDVFVLGPLTWPETAAVSPVPVALGLGLVMLVAFIVVQRNRARAGRGVILDLGLFALPTFTWGNVAAAMVAVGEFALVFVMPLFLIFVAGLDVLAAGWVLAAMAIGAFASGAAARHLAAALGAASVVVLGLVLEVVGVAATALVLTPSTPAALIAATMAVYGLGLGLAAAQLTSTVMVAVPQAMSGAASAAQSTVRQVGSALGSALAGTTLAIGLGVMLPVRLAEIPGLPANVPDQVVSATIDSVGALIPLLRSGKGYNTLGEWRLPVGDALAHGFADATVVTLWVAVAFLVLGLLASMLVQRYGRDAHAADVAAEASGTRQP</sequence>
<feature type="transmembrane region" description="Helical" evidence="6">
    <location>
        <begin position="354"/>
        <end position="382"/>
    </location>
</feature>
<feature type="transmembrane region" description="Helical" evidence="6">
    <location>
        <begin position="519"/>
        <end position="538"/>
    </location>
</feature>
<name>A0A4Q9KJF1_PROTD</name>
<dbReference type="Gene3D" id="1.20.1250.20">
    <property type="entry name" value="MFS general substrate transporter like domains"/>
    <property type="match status" value="1"/>
</dbReference>
<dbReference type="SUPFAM" id="SSF103473">
    <property type="entry name" value="MFS general substrate transporter"/>
    <property type="match status" value="1"/>
</dbReference>
<feature type="transmembrane region" description="Helical" evidence="6">
    <location>
        <begin position="20"/>
        <end position="48"/>
    </location>
</feature>
<feature type="transmembrane region" description="Helical" evidence="6">
    <location>
        <begin position="315"/>
        <end position="342"/>
    </location>
</feature>
<dbReference type="Proteomes" id="UP000291933">
    <property type="component" value="Unassembled WGS sequence"/>
</dbReference>
<comment type="caution">
    <text evidence="8">The sequence shown here is derived from an EMBL/GenBank/DDBJ whole genome shotgun (WGS) entry which is preliminary data.</text>
</comment>
<dbReference type="PROSITE" id="PS00216">
    <property type="entry name" value="SUGAR_TRANSPORT_1"/>
    <property type="match status" value="1"/>
</dbReference>
<evidence type="ECO:0000256" key="6">
    <source>
        <dbReference type="SAM" id="Phobius"/>
    </source>
</evidence>
<dbReference type="Pfam" id="PF07690">
    <property type="entry name" value="MFS_1"/>
    <property type="match status" value="1"/>
</dbReference>
<dbReference type="RefSeq" id="WP_131172406.1">
    <property type="nucleotide sequence ID" value="NZ_FXTL01000012.1"/>
</dbReference>
<feature type="domain" description="Major facilitator superfamily (MFS) profile" evidence="7">
    <location>
        <begin position="22"/>
        <end position="543"/>
    </location>
</feature>
<feature type="transmembrane region" description="Helical" evidence="6">
    <location>
        <begin position="174"/>
        <end position="197"/>
    </location>
</feature>
<feature type="transmembrane region" description="Helical" evidence="6">
    <location>
        <begin position="286"/>
        <end position="309"/>
    </location>
</feature>
<evidence type="ECO:0000256" key="3">
    <source>
        <dbReference type="ARBA" id="ARBA00022692"/>
    </source>
</evidence>
<dbReference type="Gene3D" id="1.20.1720.10">
    <property type="entry name" value="Multidrug resistance protein D"/>
    <property type="match status" value="1"/>
</dbReference>
<gene>
    <name evidence="8" type="ORF">ET996_09900</name>
</gene>
<evidence type="ECO:0000259" key="7">
    <source>
        <dbReference type="PROSITE" id="PS50850"/>
    </source>
</evidence>
<evidence type="ECO:0000256" key="5">
    <source>
        <dbReference type="ARBA" id="ARBA00023136"/>
    </source>
</evidence>
<protein>
    <submittedName>
        <fullName evidence="8">MFS transporter</fullName>
    </submittedName>
</protein>
<proteinExistence type="predicted"/>
<accession>A0A4Q9KJF1</accession>
<evidence type="ECO:0000313" key="8">
    <source>
        <dbReference type="EMBL" id="TBT94508.1"/>
    </source>
</evidence>
<dbReference type="GO" id="GO:0005886">
    <property type="term" value="C:plasma membrane"/>
    <property type="evidence" value="ECO:0007669"/>
    <property type="project" value="UniProtKB-SubCell"/>
</dbReference>
<dbReference type="OrthoDB" id="4668943at2"/>
<comment type="subcellular location">
    <subcellularLocation>
        <location evidence="1">Cell membrane</location>
        <topology evidence="1">Multi-pass membrane protein</topology>
    </subcellularLocation>
</comment>
<dbReference type="AlphaFoldDB" id="A0A4Q9KJF1"/>
<feature type="transmembrane region" description="Helical" evidence="6">
    <location>
        <begin position="388"/>
        <end position="417"/>
    </location>
</feature>
<keyword evidence="2" id="KW-0813">Transport</keyword>
<reference evidence="8 9" key="1">
    <citation type="submission" date="2019-01" db="EMBL/GenBank/DDBJ databases">
        <title>Lactibacter flavus gen. nov., sp. nov., a novel bacterium of the family Propionibacteriaceae isolated from raw milk and dairy products.</title>
        <authorList>
            <person name="Huptas C."/>
            <person name="Wenning M."/>
            <person name="Breitenwieser F."/>
            <person name="Doll E."/>
            <person name="Von Neubeck M."/>
            <person name="Busse H.-J."/>
            <person name="Scherer S."/>
        </authorList>
    </citation>
    <scope>NUCLEOTIDE SEQUENCE [LARGE SCALE GENOMIC DNA]</scope>
    <source>
        <strain evidence="8 9">DSM 22130</strain>
    </source>
</reference>
<evidence type="ECO:0000256" key="4">
    <source>
        <dbReference type="ARBA" id="ARBA00022989"/>
    </source>
</evidence>
<feature type="transmembrane region" description="Helical" evidence="6">
    <location>
        <begin position="120"/>
        <end position="138"/>
    </location>
</feature>